<proteinExistence type="predicted"/>
<organism evidence="1 2">
    <name type="scientific">Saccharomyces uvarum</name>
    <name type="common">Yeast</name>
    <name type="synonym">Saccharomyces bayanus var. uvarum</name>
    <dbReference type="NCBI Taxonomy" id="230603"/>
    <lineage>
        <taxon>Eukaryota</taxon>
        <taxon>Fungi</taxon>
        <taxon>Dikarya</taxon>
        <taxon>Ascomycota</taxon>
        <taxon>Saccharomycotina</taxon>
        <taxon>Saccharomycetes</taxon>
        <taxon>Saccharomycetales</taxon>
        <taxon>Saccharomycetaceae</taxon>
        <taxon>Saccharomyces</taxon>
    </lineage>
</organism>
<dbReference type="InterPro" id="IPR035426">
    <property type="entry name" value="Gemin2/Brr1"/>
</dbReference>
<dbReference type="AlphaFoldDB" id="A0AA35NLI2"/>
<evidence type="ECO:0008006" key="3">
    <source>
        <dbReference type="Google" id="ProtNLM"/>
    </source>
</evidence>
<dbReference type="Proteomes" id="UP001162090">
    <property type="component" value="Chromosome 16"/>
</dbReference>
<dbReference type="Pfam" id="PF04938">
    <property type="entry name" value="SIP1"/>
    <property type="match status" value="1"/>
</dbReference>
<dbReference type="GO" id="GO:0030532">
    <property type="term" value="C:small nuclear ribonucleoprotein complex"/>
    <property type="evidence" value="ECO:0007669"/>
    <property type="project" value="InterPro"/>
</dbReference>
<protein>
    <recommendedName>
        <fullName evidence="3">Brr1p</fullName>
    </recommendedName>
</protein>
<accession>A0AA35NLI2</accession>
<gene>
    <name evidence="1" type="primary">SUVC16G3280</name>
    <name evidence="1" type="ORF">SUVC_16G3280</name>
</gene>
<evidence type="ECO:0000313" key="2">
    <source>
        <dbReference type="Proteomes" id="UP001162090"/>
    </source>
</evidence>
<dbReference type="EMBL" id="OX365927">
    <property type="protein sequence ID" value="CAI4053568.1"/>
    <property type="molecule type" value="Genomic_DNA"/>
</dbReference>
<evidence type="ECO:0000313" key="1">
    <source>
        <dbReference type="EMBL" id="CAI4053568.1"/>
    </source>
</evidence>
<sequence length="342" mass="39816">MKKGESQVPDAIFGQSRAFALSDSSVNPDVIKYLNDVREQAIRTNAISISSQVNLQKRTRHKSSMYDDEDEEATKKRVISPPLIRLQKNTDMLVKWFNSVKYVVLTNAYEFTGYDDETLDLLLFYLMNYLKDVPCKSSKVEKIISVLNDNTFLEKEENKDQKLEIDEEWVKSVLVRLEKANINSYEDIKRIVAEGDSHTLSGYNQWFRYIIGNDPRHTMFCEKITSKELWVLMKFMSNTWIKEIYKKGTNHRRLQDWLFYLLIHTPERLTAEYTSTLRDLGKKCRELILKKPAQACDDDKITLPVEMKELDVTIPSALKNMTIIELATCIIAVNYGQKDLIV</sequence>
<name>A0AA35NLI2_SACUV</name>
<dbReference type="InterPro" id="IPR023251">
    <property type="entry name" value="Brr1"/>
</dbReference>
<dbReference type="PRINTS" id="PR02039">
    <property type="entry name" value="SPLICEFRBRR1"/>
</dbReference>
<dbReference type="Gene3D" id="1.20.58.1070">
    <property type="match status" value="1"/>
</dbReference>
<reference evidence="1" key="1">
    <citation type="submission" date="2022-10" db="EMBL/GenBank/DDBJ databases">
        <authorList>
            <person name="Byrne P K."/>
        </authorList>
    </citation>
    <scope>NUCLEOTIDE SEQUENCE</scope>
    <source>
        <strain evidence="1">CBS7001</strain>
    </source>
</reference>
<dbReference type="GO" id="GO:0000387">
    <property type="term" value="P:spliceosomal snRNP assembly"/>
    <property type="evidence" value="ECO:0007669"/>
    <property type="project" value="InterPro"/>
</dbReference>